<comment type="catalytic activity">
    <reaction evidence="8">
        <text>a 6-O-methyl-2'-deoxyguanosine in DNA + L-cysteinyl-[protein] = S-methyl-L-cysteinyl-[protein] + a 2'-deoxyguanosine in DNA</text>
        <dbReference type="Rhea" id="RHEA:24000"/>
        <dbReference type="Rhea" id="RHEA-COMP:10131"/>
        <dbReference type="Rhea" id="RHEA-COMP:10132"/>
        <dbReference type="Rhea" id="RHEA-COMP:11367"/>
        <dbReference type="Rhea" id="RHEA-COMP:11368"/>
        <dbReference type="ChEBI" id="CHEBI:29950"/>
        <dbReference type="ChEBI" id="CHEBI:82612"/>
        <dbReference type="ChEBI" id="CHEBI:85445"/>
        <dbReference type="ChEBI" id="CHEBI:85448"/>
        <dbReference type="EC" id="2.1.1.63"/>
    </reaction>
</comment>
<keyword evidence="5 11" id="KW-0808">Transferase</keyword>
<comment type="similarity">
    <text evidence="2">Belongs to the MGMT family.</text>
</comment>
<dbReference type="SUPFAM" id="SSF53155">
    <property type="entry name" value="Methylated DNA-protein cysteine methyltransferase domain"/>
    <property type="match status" value="1"/>
</dbReference>
<dbReference type="InterPro" id="IPR036388">
    <property type="entry name" value="WH-like_DNA-bd_sf"/>
</dbReference>
<dbReference type="InterPro" id="IPR014048">
    <property type="entry name" value="MethylDNA_cys_MeTrfase_DNA-bd"/>
</dbReference>
<comment type="catalytic activity">
    <reaction evidence="1">
        <text>a 4-O-methyl-thymidine in DNA + L-cysteinyl-[protein] = a thymidine in DNA + S-methyl-L-cysteinyl-[protein]</text>
        <dbReference type="Rhea" id="RHEA:53428"/>
        <dbReference type="Rhea" id="RHEA-COMP:10131"/>
        <dbReference type="Rhea" id="RHEA-COMP:10132"/>
        <dbReference type="Rhea" id="RHEA-COMP:13555"/>
        <dbReference type="Rhea" id="RHEA-COMP:13556"/>
        <dbReference type="ChEBI" id="CHEBI:29950"/>
        <dbReference type="ChEBI" id="CHEBI:82612"/>
        <dbReference type="ChEBI" id="CHEBI:137386"/>
        <dbReference type="ChEBI" id="CHEBI:137387"/>
        <dbReference type="EC" id="2.1.1.63"/>
    </reaction>
</comment>
<dbReference type="Pfam" id="PF01035">
    <property type="entry name" value="DNA_binding_1"/>
    <property type="match status" value="1"/>
</dbReference>
<proteinExistence type="inferred from homology"/>
<sequence>MDNKKYVSELFYDCFDSPLGPLWLVAGKKGLSYLIRGKEEDVFLAEIKRRTGVFPQKKLNQMSRWRAALVRYFSGEAITFDGPFFFSEGTPFQQNVWQTLLKIPYGSVRGYQWVGDRLGLKRAGRAIGNACGKNPIPVIIPCHRVVRQNGTLGGYTGGIEIKKKLLALEGVTPKQDLLSSHFLGNGESNETT</sequence>
<feature type="domain" description="Methylguanine DNA methyltransferase ribonuclease-like" evidence="10">
    <location>
        <begin position="11"/>
        <end position="83"/>
    </location>
</feature>
<dbReference type="NCBIfam" id="TIGR00589">
    <property type="entry name" value="ogt"/>
    <property type="match status" value="1"/>
</dbReference>
<evidence type="ECO:0000259" key="9">
    <source>
        <dbReference type="Pfam" id="PF01035"/>
    </source>
</evidence>
<dbReference type="InterPro" id="IPR008332">
    <property type="entry name" value="MethylG_MeTrfase_N"/>
</dbReference>
<dbReference type="Gene3D" id="1.10.10.10">
    <property type="entry name" value="Winged helix-like DNA-binding domain superfamily/Winged helix DNA-binding domain"/>
    <property type="match status" value="1"/>
</dbReference>
<evidence type="ECO:0000256" key="3">
    <source>
        <dbReference type="ARBA" id="ARBA00011918"/>
    </source>
</evidence>
<dbReference type="EC" id="2.1.1.63" evidence="3"/>
<evidence type="ECO:0000256" key="7">
    <source>
        <dbReference type="ARBA" id="ARBA00023204"/>
    </source>
</evidence>
<dbReference type="CDD" id="cd06445">
    <property type="entry name" value="ATase"/>
    <property type="match status" value="1"/>
</dbReference>
<dbReference type="EMBL" id="UOGF01000031">
    <property type="protein sequence ID" value="VAX27592.1"/>
    <property type="molecule type" value="Genomic_DNA"/>
</dbReference>
<dbReference type="Pfam" id="PF02870">
    <property type="entry name" value="Methyltransf_1N"/>
    <property type="match status" value="1"/>
</dbReference>
<dbReference type="InterPro" id="IPR036217">
    <property type="entry name" value="MethylDNA_cys_MeTrfase_DNAb"/>
</dbReference>
<dbReference type="FunFam" id="1.10.10.10:FF:000214">
    <property type="entry name" value="Methylated-DNA--protein-cysteine methyltransferase"/>
    <property type="match status" value="1"/>
</dbReference>
<evidence type="ECO:0000256" key="1">
    <source>
        <dbReference type="ARBA" id="ARBA00001286"/>
    </source>
</evidence>
<dbReference type="InterPro" id="IPR001497">
    <property type="entry name" value="MethylDNA_cys_MeTrfase_AS"/>
</dbReference>
<name>A0A3B1CH92_9ZZZZ</name>
<feature type="domain" description="Methylated-DNA-[protein]-cysteine S-methyltransferase DNA binding" evidence="9">
    <location>
        <begin position="91"/>
        <end position="171"/>
    </location>
</feature>
<accession>A0A3B1CH92</accession>
<protein>
    <recommendedName>
        <fullName evidence="3">methylated-DNA--[protein]-cysteine S-methyltransferase</fullName>
        <ecNumber evidence="3">2.1.1.63</ecNumber>
    </recommendedName>
</protein>
<evidence type="ECO:0000259" key="10">
    <source>
        <dbReference type="Pfam" id="PF02870"/>
    </source>
</evidence>
<evidence type="ECO:0000313" key="11">
    <source>
        <dbReference type="EMBL" id="VAX27592.1"/>
    </source>
</evidence>
<dbReference type="GO" id="GO:0032259">
    <property type="term" value="P:methylation"/>
    <property type="evidence" value="ECO:0007669"/>
    <property type="project" value="UniProtKB-KW"/>
</dbReference>
<dbReference type="PANTHER" id="PTHR10815">
    <property type="entry name" value="METHYLATED-DNA--PROTEIN-CYSTEINE METHYLTRANSFERASE"/>
    <property type="match status" value="1"/>
</dbReference>
<dbReference type="PANTHER" id="PTHR10815:SF13">
    <property type="entry name" value="METHYLATED-DNA--PROTEIN-CYSTEINE METHYLTRANSFERASE"/>
    <property type="match status" value="1"/>
</dbReference>
<evidence type="ECO:0000256" key="5">
    <source>
        <dbReference type="ARBA" id="ARBA00022679"/>
    </source>
</evidence>
<dbReference type="SUPFAM" id="SSF46767">
    <property type="entry name" value="Methylated DNA-protein cysteine methyltransferase, C-terminal domain"/>
    <property type="match status" value="1"/>
</dbReference>
<evidence type="ECO:0000256" key="8">
    <source>
        <dbReference type="ARBA" id="ARBA00049348"/>
    </source>
</evidence>
<dbReference type="InterPro" id="IPR036631">
    <property type="entry name" value="MGMT_N_sf"/>
</dbReference>
<dbReference type="GO" id="GO:0003908">
    <property type="term" value="F:methylated-DNA-[protein]-cysteine S-methyltransferase activity"/>
    <property type="evidence" value="ECO:0007669"/>
    <property type="project" value="UniProtKB-EC"/>
</dbReference>
<evidence type="ECO:0000256" key="4">
    <source>
        <dbReference type="ARBA" id="ARBA00022603"/>
    </source>
</evidence>
<dbReference type="Gene3D" id="3.30.160.70">
    <property type="entry name" value="Methylated DNA-protein cysteine methyltransferase domain"/>
    <property type="match status" value="1"/>
</dbReference>
<evidence type="ECO:0000256" key="2">
    <source>
        <dbReference type="ARBA" id="ARBA00008711"/>
    </source>
</evidence>
<evidence type="ECO:0000256" key="6">
    <source>
        <dbReference type="ARBA" id="ARBA00022763"/>
    </source>
</evidence>
<dbReference type="GO" id="GO:0006281">
    <property type="term" value="P:DNA repair"/>
    <property type="evidence" value="ECO:0007669"/>
    <property type="project" value="UniProtKB-KW"/>
</dbReference>
<reference evidence="11" key="1">
    <citation type="submission" date="2018-06" db="EMBL/GenBank/DDBJ databases">
        <authorList>
            <person name="Zhirakovskaya E."/>
        </authorList>
    </citation>
    <scope>NUCLEOTIDE SEQUENCE</scope>
</reference>
<dbReference type="AlphaFoldDB" id="A0A3B1CH92"/>
<dbReference type="PROSITE" id="PS00374">
    <property type="entry name" value="MGMT"/>
    <property type="match status" value="1"/>
</dbReference>
<keyword evidence="4 11" id="KW-0489">Methyltransferase</keyword>
<organism evidence="11">
    <name type="scientific">hydrothermal vent metagenome</name>
    <dbReference type="NCBI Taxonomy" id="652676"/>
    <lineage>
        <taxon>unclassified sequences</taxon>
        <taxon>metagenomes</taxon>
        <taxon>ecological metagenomes</taxon>
    </lineage>
</organism>
<keyword evidence="7" id="KW-0234">DNA repair</keyword>
<gene>
    <name evidence="11" type="ORF">MNBD_NITROSPIRAE01-454</name>
</gene>
<keyword evidence="6" id="KW-0227">DNA damage</keyword>